<reference evidence="11" key="1">
    <citation type="submission" date="2020-10" db="EMBL/GenBank/DDBJ databases">
        <authorList>
            <person name="Gilroy R."/>
        </authorList>
    </citation>
    <scope>NUCLEOTIDE SEQUENCE</scope>
    <source>
        <strain evidence="11">13361</strain>
    </source>
</reference>
<keyword evidence="6" id="KW-0029">Amino-acid transport</keyword>
<dbReference type="PANTHER" id="PTHR30614:SF20">
    <property type="entry name" value="GLUTAMINE TRANSPORT SYSTEM PERMEASE PROTEIN GLNP"/>
    <property type="match status" value="1"/>
</dbReference>
<reference evidence="11" key="2">
    <citation type="journal article" date="2021" name="PeerJ">
        <title>Extensive microbial diversity within the chicken gut microbiome revealed by metagenomics and culture.</title>
        <authorList>
            <person name="Gilroy R."/>
            <person name="Ravi A."/>
            <person name="Getino M."/>
            <person name="Pursley I."/>
            <person name="Horton D.L."/>
            <person name="Alikhan N.F."/>
            <person name="Baker D."/>
            <person name="Gharbi K."/>
            <person name="Hall N."/>
            <person name="Watson M."/>
            <person name="Adriaenssens E.M."/>
            <person name="Foster-Nyarko E."/>
            <person name="Jarju S."/>
            <person name="Secka A."/>
            <person name="Antonio M."/>
            <person name="Oren A."/>
            <person name="Chaudhuri R.R."/>
            <person name="La Ragione R."/>
            <person name="Hildebrand F."/>
            <person name="Pallen M.J."/>
        </authorList>
    </citation>
    <scope>NUCLEOTIDE SEQUENCE</scope>
    <source>
        <strain evidence="11">13361</strain>
    </source>
</reference>
<evidence type="ECO:0000313" key="12">
    <source>
        <dbReference type="Proteomes" id="UP000886796"/>
    </source>
</evidence>
<keyword evidence="8 9" id="KW-0472">Membrane</keyword>
<dbReference type="InterPro" id="IPR010065">
    <property type="entry name" value="AA_ABC_transptr_permease_3TM"/>
</dbReference>
<dbReference type="PROSITE" id="PS50928">
    <property type="entry name" value="ABC_TM1"/>
    <property type="match status" value="1"/>
</dbReference>
<comment type="subcellular location">
    <subcellularLocation>
        <location evidence="1 9">Cell membrane</location>
        <topology evidence="1 9">Multi-pass membrane protein</topology>
    </subcellularLocation>
</comment>
<dbReference type="PANTHER" id="PTHR30614">
    <property type="entry name" value="MEMBRANE COMPONENT OF AMINO ACID ABC TRANSPORTER"/>
    <property type="match status" value="1"/>
</dbReference>
<organism evidence="11 12">
    <name type="scientific">Candidatus Faecousia excrementigallinarum</name>
    <dbReference type="NCBI Taxonomy" id="2840806"/>
    <lineage>
        <taxon>Bacteria</taxon>
        <taxon>Bacillati</taxon>
        <taxon>Bacillota</taxon>
        <taxon>Clostridia</taxon>
        <taxon>Eubacteriales</taxon>
        <taxon>Oscillospiraceae</taxon>
        <taxon>Faecousia</taxon>
    </lineage>
</organism>
<protein>
    <submittedName>
        <fullName evidence="11">Amino acid ABC transporter permease</fullName>
    </submittedName>
</protein>
<keyword evidence="4" id="KW-1003">Cell membrane</keyword>
<feature type="transmembrane region" description="Helical" evidence="9">
    <location>
        <begin position="56"/>
        <end position="76"/>
    </location>
</feature>
<dbReference type="InterPro" id="IPR035906">
    <property type="entry name" value="MetI-like_sf"/>
</dbReference>
<evidence type="ECO:0000256" key="1">
    <source>
        <dbReference type="ARBA" id="ARBA00004651"/>
    </source>
</evidence>
<evidence type="ECO:0000259" key="10">
    <source>
        <dbReference type="PROSITE" id="PS50928"/>
    </source>
</evidence>
<dbReference type="AlphaFoldDB" id="A0A9D1CM00"/>
<dbReference type="GO" id="GO:0006865">
    <property type="term" value="P:amino acid transport"/>
    <property type="evidence" value="ECO:0007669"/>
    <property type="project" value="UniProtKB-KW"/>
</dbReference>
<dbReference type="GO" id="GO:0043190">
    <property type="term" value="C:ATP-binding cassette (ABC) transporter complex"/>
    <property type="evidence" value="ECO:0007669"/>
    <property type="project" value="InterPro"/>
</dbReference>
<dbReference type="NCBIfam" id="TIGR01726">
    <property type="entry name" value="HEQRo_perm_3TM"/>
    <property type="match status" value="1"/>
</dbReference>
<evidence type="ECO:0000256" key="9">
    <source>
        <dbReference type="RuleBase" id="RU363032"/>
    </source>
</evidence>
<dbReference type="CDD" id="cd06261">
    <property type="entry name" value="TM_PBP2"/>
    <property type="match status" value="1"/>
</dbReference>
<evidence type="ECO:0000256" key="4">
    <source>
        <dbReference type="ARBA" id="ARBA00022475"/>
    </source>
</evidence>
<sequence length="219" mass="24350">MQLFWEGMVCTISLSALTVIVGFVLALVLASMRLAKFKPLRFIATAYVELFRATPLMVQLFLIYHVALSGVSLPAFKIFGFIRFERFIPGVIALSLNSGAYLSEIVRSGIQSIDLGQTEAARSLGLTSWQNMRYIILPQALKNILPAIANEFVTIIKESSICWTIGVQDIMAAVNSVKSATFSIAEPLIIATCIYFCLTFPTSKIIQHFERKMSRGDKR</sequence>
<proteinExistence type="inferred from homology"/>
<evidence type="ECO:0000256" key="8">
    <source>
        <dbReference type="ARBA" id="ARBA00023136"/>
    </source>
</evidence>
<evidence type="ECO:0000313" key="11">
    <source>
        <dbReference type="EMBL" id="HIQ67880.1"/>
    </source>
</evidence>
<evidence type="ECO:0000256" key="7">
    <source>
        <dbReference type="ARBA" id="ARBA00022989"/>
    </source>
</evidence>
<feature type="domain" description="ABC transmembrane type-1" evidence="10">
    <location>
        <begin position="8"/>
        <end position="199"/>
    </location>
</feature>
<dbReference type="EMBL" id="DVFK01000073">
    <property type="protein sequence ID" value="HIQ67880.1"/>
    <property type="molecule type" value="Genomic_DNA"/>
</dbReference>
<keyword evidence="3 9" id="KW-0813">Transport</keyword>
<feature type="transmembrane region" description="Helical" evidence="9">
    <location>
        <begin position="12"/>
        <end position="35"/>
    </location>
</feature>
<evidence type="ECO:0000256" key="6">
    <source>
        <dbReference type="ARBA" id="ARBA00022970"/>
    </source>
</evidence>
<dbReference type="SUPFAM" id="SSF161098">
    <property type="entry name" value="MetI-like"/>
    <property type="match status" value="1"/>
</dbReference>
<evidence type="ECO:0000256" key="3">
    <source>
        <dbReference type="ARBA" id="ARBA00022448"/>
    </source>
</evidence>
<dbReference type="InterPro" id="IPR043429">
    <property type="entry name" value="ArtM/GltK/GlnP/TcyL/YhdX-like"/>
</dbReference>
<keyword evidence="5 9" id="KW-0812">Transmembrane</keyword>
<comment type="caution">
    <text evidence="11">The sequence shown here is derived from an EMBL/GenBank/DDBJ whole genome shotgun (WGS) entry which is preliminary data.</text>
</comment>
<dbReference type="InterPro" id="IPR000515">
    <property type="entry name" value="MetI-like"/>
</dbReference>
<dbReference type="FunFam" id="1.10.3720.10:FF:000033">
    <property type="entry name" value="Polar amino acid ABC transporter permease"/>
    <property type="match status" value="1"/>
</dbReference>
<comment type="similarity">
    <text evidence="2">Belongs to the binding-protein-dependent transport system permease family. HisMQ subfamily.</text>
</comment>
<gene>
    <name evidence="11" type="ORF">IAB74_05180</name>
</gene>
<evidence type="ECO:0000256" key="2">
    <source>
        <dbReference type="ARBA" id="ARBA00010072"/>
    </source>
</evidence>
<name>A0A9D1CM00_9FIRM</name>
<accession>A0A9D1CM00</accession>
<evidence type="ECO:0000256" key="5">
    <source>
        <dbReference type="ARBA" id="ARBA00022692"/>
    </source>
</evidence>
<keyword evidence="7 9" id="KW-1133">Transmembrane helix</keyword>
<dbReference type="Pfam" id="PF00528">
    <property type="entry name" value="BPD_transp_1"/>
    <property type="match status" value="1"/>
</dbReference>
<dbReference type="Gene3D" id="1.10.3720.10">
    <property type="entry name" value="MetI-like"/>
    <property type="match status" value="1"/>
</dbReference>
<dbReference type="GO" id="GO:0022857">
    <property type="term" value="F:transmembrane transporter activity"/>
    <property type="evidence" value="ECO:0007669"/>
    <property type="project" value="InterPro"/>
</dbReference>
<dbReference type="Proteomes" id="UP000886796">
    <property type="component" value="Unassembled WGS sequence"/>
</dbReference>